<evidence type="ECO:0000256" key="3">
    <source>
        <dbReference type="ARBA" id="ARBA00022989"/>
    </source>
</evidence>
<keyword evidence="4 7" id="KW-0472">Membrane</keyword>
<dbReference type="EMBL" id="SSNZ01000002">
    <property type="protein sequence ID" value="THF51353.1"/>
    <property type="molecule type" value="Genomic_DNA"/>
</dbReference>
<evidence type="ECO:0000256" key="2">
    <source>
        <dbReference type="ARBA" id="ARBA00022692"/>
    </source>
</evidence>
<dbReference type="PANTHER" id="PTHR30518">
    <property type="entry name" value="ENDOLYTIC MUREIN TRANSGLYCOSYLASE"/>
    <property type="match status" value="1"/>
</dbReference>
<comment type="catalytic activity">
    <reaction evidence="7">
        <text>a peptidoglycan chain = a peptidoglycan chain with N-acetyl-1,6-anhydromuramyl-[peptide] at the reducing end + a peptidoglycan chain with N-acetylglucosamine at the non-reducing end.</text>
        <dbReference type="EC" id="4.2.2.29"/>
    </reaction>
</comment>
<keyword evidence="5 7" id="KW-0456">Lyase</keyword>
<evidence type="ECO:0000256" key="5">
    <source>
        <dbReference type="ARBA" id="ARBA00023239"/>
    </source>
</evidence>
<dbReference type="Pfam" id="PF02618">
    <property type="entry name" value="YceG"/>
    <property type="match status" value="1"/>
</dbReference>
<comment type="caution">
    <text evidence="8">The sequence shown here is derived from an EMBL/GenBank/DDBJ whole genome shotgun (WGS) entry which is preliminary data.</text>
</comment>
<protein>
    <recommendedName>
        <fullName evidence="7">Endolytic murein transglycosylase</fullName>
        <ecNumber evidence="7">4.2.2.29</ecNumber>
    </recommendedName>
    <alternativeName>
        <fullName evidence="7">Peptidoglycan lytic transglycosylase</fullName>
    </alternativeName>
    <alternativeName>
        <fullName evidence="7">Peptidoglycan polymerization terminase</fullName>
    </alternativeName>
</protein>
<dbReference type="RefSeq" id="WP_136402338.1">
    <property type="nucleotide sequence ID" value="NZ_SSNZ01000002.1"/>
</dbReference>
<dbReference type="AlphaFoldDB" id="A0A4S3ZZE0"/>
<dbReference type="Gene3D" id="3.30.160.60">
    <property type="entry name" value="Classic Zinc Finger"/>
    <property type="match status" value="1"/>
</dbReference>
<dbReference type="Proteomes" id="UP000307507">
    <property type="component" value="Unassembled WGS sequence"/>
</dbReference>
<dbReference type="InterPro" id="IPR003770">
    <property type="entry name" value="MLTG-like"/>
</dbReference>
<dbReference type="OrthoDB" id="9814591at2"/>
<comment type="similarity">
    <text evidence="7">Belongs to the transglycosylase MltG family.</text>
</comment>
<reference evidence="8 9" key="1">
    <citation type="submission" date="2019-04" db="EMBL/GenBank/DDBJ databases">
        <title>Flavobacterium sp. nov. isolated from construction timber.</title>
        <authorList>
            <person name="Lin S.-Y."/>
            <person name="Chang C.-T."/>
            <person name="Young C.-C."/>
        </authorList>
    </citation>
    <scope>NUCLEOTIDE SEQUENCE [LARGE SCALE GENOMIC DNA]</scope>
    <source>
        <strain evidence="8 9">CC-CTC003</strain>
    </source>
</reference>
<dbReference type="GO" id="GO:0008932">
    <property type="term" value="F:lytic endotransglycosylase activity"/>
    <property type="evidence" value="ECO:0007669"/>
    <property type="project" value="UniProtKB-UniRule"/>
</dbReference>
<dbReference type="CDD" id="cd08010">
    <property type="entry name" value="MltG_like"/>
    <property type="match status" value="1"/>
</dbReference>
<keyword evidence="3 7" id="KW-1133">Transmembrane helix</keyword>
<evidence type="ECO:0000256" key="7">
    <source>
        <dbReference type="HAMAP-Rule" id="MF_02065"/>
    </source>
</evidence>
<name>A0A4S3ZZE0_9FLAO</name>
<gene>
    <name evidence="7 8" type="primary">mltG</name>
    <name evidence="8" type="ORF">E6C50_06195</name>
</gene>
<keyword evidence="9" id="KW-1185">Reference proteome</keyword>
<comment type="function">
    <text evidence="7">Functions as a peptidoglycan terminase that cleaves nascent peptidoglycan strands endolytically to terminate their elongation.</text>
</comment>
<proteinExistence type="inferred from homology"/>
<accession>A0A4S3ZZE0</accession>
<evidence type="ECO:0000313" key="9">
    <source>
        <dbReference type="Proteomes" id="UP000307507"/>
    </source>
</evidence>
<evidence type="ECO:0000256" key="6">
    <source>
        <dbReference type="ARBA" id="ARBA00023316"/>
    </source>
</evidence>
<dbReference type="GO" id="GO:0071555">
    <property type="term" value="P:cell wall organization"/>
    <property type="evidence" value="ECO:0007669"/>
    <property type="project" value="UniProtKB-KW"/>
</dbReference>
<dbReference type="GO" id="GO:0005886">
    <property type="term" value="C:plasma membrane"/>
    <property type="evidence" value="ECO:0007669"/>
    <property type="project" value="UniProtKB-UniRule"/>
</dbReference>
<dbReference type="PANTHER" id="PTHR30518:SF2">
    <property type="entry name" value="ENDOLYTIC MUREIN TRANSGLYCOSYLASE"/>
    <property type="match status" value="1"/>
</dbReference>
<feature type="site" description="Important for catalytic activity" evidence="7">
    <location>
        <position position="215"/>
    </location>
</feature>
<evidence type="ECO:0000256" key="4">
    <source>
        <dbReference type="ARBA" id="ARBA00023136"/>
    </source>
</evidence>
<keyword evidence="2 7" id="KW-0812">Transmembrane</keyword>
<organism evidence="8 9">
    <name type="scientific">Flavobacterium supellecticarium</name>
    <dbReference type="NCBI Taxonomy" id="2565924"/>
    <lineage>
        <taxon>Bacteria</taxon>
        <taxon>Pseudomonadati</taxon>
        <taxon>Bacteroidota</taxon>
        <taxon>Flavobacteriia</taxon>
        <taxon>Flavobacteriales</taxon>
        <taxon>Flavobacteriaceae</taxon>
        <taxon>Flavobacterium</taxon>
    </lineage>
</organism>
<keyword evidence="1 7" id="KW-1003">Cell membrane</keyword>
<sequence length="346" mass="39799">MKVKKIISIFSVVLLFVALIYGYVLYNKVFSANTKFSENEIFVYVPTDATYPQVQKILEPYIENMEHFDFVASKRGYEQNVVSGKFLLTKGMSSFDIVRSLRKNVPVKMAFNNQESLGKLVQRLSSQIEPDSLTLTNTFTDSTFMAENGFNKENILSMFIPNTYEFYWNTTAIKVRDKMIKEYRRFWNEDRLQKAKALGLTPIEVSTLAAIVHKETAKVDERPRVAGVYLNRLKVDMPLQADPTVIFAVKKESNDFDRVIKRVLYEDLKINSPYNTYIHTGLPPGPIAMPDINAIDAVLNAEKHDYIYFCASVEKFGYHEFASTLAQHGVNKKKYVEWLAKQGINR</sequence>
<dbReference type="HAMAP" id="MF_02065">
    <property type="entry name" value="MltG"/>
    <property type="match status" value="1"/>
</dbReference>
<dbReference type="EC" id="4.2.2.29" evidence="7"/>
<dbReference type="NCBIfam" id="TIGR00247">
    <property type="entry name" value="endolytic transglycosylase MltG"/>
    <property type="match status" value="1"/>
</dbReference>
<dbReference type="GO" id="GO:0009252">
    <property type="term" value="P:peptidoglycan biosynthetic process"/>
    <property type="evidence" value="ECO:0007669"/>
    <property type="project" value="UniProtKB-UniRule"/>
</dbReference>
<keyword evidence="6 7" id="KW-0961">Cell wall biogenesis/degradation</keyword>
<evidence type="ECO:0000256" key="1">
    <source>
        <dbReference type="ARBA" id="ARBA00022475"/>
    </source>
</evidence>
<evidence type="ECO:0000313" key="8">
    <source>
        <dbReference type="EMBL" id="THF51353.1"/>
    </source>
</evidence>